<dbReference type="InterPro" id="IPR008207">
    <property type="entry name" value="Sig_transdc_His_kin_Hpt_dom"/>
</dbReference>
<dbReference type="GO" id="GO:0005524">
    <property type="term" value="F:ATP binding"/>
    <property type="evidence" value="ECO:0007669"/>
    <property type="project" value="UniProtKB-KW"/>
</dbReference>
<evidence type="ECO:0000256" key="1">
    <source>
        <dbReference type="ARBA" id="ARBA00000085"/>
    </source>
</evidence>
<feature type="modified residue" description="Phosphohistidine" evidence="10">
    <location>
        <position position="929"/>
    </location>
</feature>
<dbReference type="PROSITE" id="PS50894">
    <property type="entry name" value="HPT"/>
    <property type="match status" value="1"/>
</dbReference>
<dbReference type="CDD" id="cd00082">
    <property type="entry name" value="HisKA"/>
    <property type="match status" value="1"/>
</dbReference>
<feature type="domain" description="HPt" evidence="16">
    <location>
        <begin position="890"/>
        <end position="985"/>
    </location>
</feature>
<keyword evidence="6 13" id="KW-0812">Transmembrane</keyword>
<dbReference type="Gene3D" id="1.20.120.160">
    <property type="entry name" value="HPT domain"/>
    <property type="match status" value="1"/>
</dbReference>
<dbReference type="InterPro" id="IPR003594">
    <property type="entry name" value="HATPase_dom"/>
</dbReference>
<evidence type="ECO:0000256" key="5">
    <source>
        <dbReference type="ARBA" id="ARBA00022553"/>
    </source>
</evidence>
<keyword evidence="18" id="KW-1185">Reference proteome</keyword>
<keyword evidence="4" id="KW-1003">Cell membrane</keyword>
<dbReference type="CDD" id="cd00088">
    <property type="entry name" value="HPT"/>
    <property type="match status" value="1"/>
</dbReference>
<dbReference type="CDD" id="cd17546">
    <property type="entry name" value="REC_hyHK_CKI1_RcsC-like"/>
    <property type="match status" value="1"/>
</dbReference>
<feature type="domain" description="Histidine kinase" evidence="14">
    <location>
        <begin position="486"/>
        <end position="706"/>
    </location>
</feature>
<evidence type="ECO:0000256" key="3">
    <source>
        <dbReference type="ARBA" id="ARBA00012438"/>
    </source>
</evidence>
<reference evidence="18" key="1">
    <citation type="journal article" date="2019" name="Int. J. Syst. Evol. Microbiol.">
        <title>The Global Catalogue of Microorganisms (GCM) 10K type strain sequencing project: providing services to taxonomists for standard genome sequencing and annotation.</title>
        <authorList>
            <consortium name="The Broad Institute Genomics Platform"/>
            <consortium name="The Broad Institute Genome Sequencing Center for Infectious Disease"/>
            <person name="Wu L."/>
            <person name="Ma J."/>
        </authorList>
    </citation>
    <scope>NUCLEOTIDE SEQUENCE [LARGE SCALE GENOMIC DNA]</scope>
    <source>
        <strain evidence="18">KCTC 42501</strain>
    </source>
</reference>
<comment type="subcellular location">
    <subcellularLocation>
        <location evidence="2">Cell membrane</location>
        <topology evidence="2">Multi-pass membrane protein</topology>
    </subcellularLocation>
</comment>
<dbReference type="InterPro" id="IPR036641">
    <property type="entry name" value="HPT_dom_sf"/>
</dbReference>
<keyword evidence="17" id="KW-0547">Nucleotide-binding</keyword>
<dbReference type="SUPFAM" id="SSF47384">
    <property type="entry name" value="Homodimeric domain of signal transducing histidine kinase"/>
    <property type="match status" value="1"/>
</dbReference>
<evidence type="ECO:0000259" key="16">
    <source>
        <dbReference type="PROSITE" id="PS50894"/>
    </source>
</evidence>
<dbReference type="PANTHER" id="PTHR45339">
    <property type="entry name" value="HYBRID SIGNAL TRANSDUCTION HISTIDINE KINASE J"/>
    <property type="match status" value="1"/>
</dbReference>
<dbReference type="Gene3D" id="3.30.565.10">
    <property type="entry name" value="Histidine kinase-like ATPase, C-terminal domain"/>
    <property type="match status" value="1"/>
</dbReference>
<evidence type="ECO:0000256" key="10">
    <source>
        <dbReference type="PROSITE-ProRule" id="PRU00110"/>
    </source>
</evidence>
<dbReference type="InterPro" id="IPR029151">
    <property type="entry name" value="Sensor-like_sf"/>
</dbReference>
<feature type="transmembrane region" description="Helical" evidence="13">
    <location>
        <begin position="366"/>
        <end position="386"/>
    </location>
</feature>
<evidence type="ECO:0000256" key="9">
    <source>
        <dbReference type="ARBA" id="ARBA00023136"/>
    </source>
</evidence>
<dbReference type="InterPro" id="IPR003661">
    <property type="entry name" value="HisK_dim/P_dom"/>
</dbReference>
<dbReference type="EMBL" id="JBHRXX010000009">
    <property type="protein sequence ID" value="MFC3685925.1"/>
    <property type="molecule type" value="Genomic_DNA"/>
</dbReference>
<name>A0ABV7W824_9BURK</name>
<dbReference type="InterPro" id="IPR033479">
    <property type="entry name" value="dCache_1"/>
</dbReference>
<dbReference type="InterPro" id="IPR036890">
    <property type="entry name" value="HATPase_C_sf"/>
</dbReference>
<dbReference type="SUPFAM" id="SSF52172">
    <property type="entry name" value="CheY-like"/>
    <property type="match status" value="1"/>
</dbReference>
<evidence type="ECO:0000256" key="8">
    <source>
        <dbReference type="ARBA" id="ARBA00023012"/>
    </source>
</evidence>
<evidence type="ECO:0000256" key="2">
    <source>
        <dbReference type="ARBA" id="ARBA00004651"/>
    </source>
</evidence>
<dbReference type="Gene3D" id="1.10.287.130">
    <property type="match status" value="1"/>
</dbReference>
<evidence type="ECO:0000256" key="4">
    <source>
        <dbReference type="ARBA" id="ARBA00022475"/>
    </source>
</evidence>
<dbReference type="PRINTS" id="PR00344">
    <property type="entry name" value="BCTRLSENSOR"/>
</dbReference>
<feature type="modified residue" description="4-aspartylphosphate" evidence="11">
    <location>
        <position position="782"/>
    </location>
</feature>
<dbReference type="Gene3D" id="3.40.50.2300">
    <property type="match status" value="1"/>
</dbReference>
<dbReference type="InterPro" id="IPR004358">
    <property type="entry name" value="Sig_transdc_His_kin-like_C"/>
</dbReference>
<dbReference type="InterPro" id="IPR001789">
    <property type="entry name" value="Sig_transdc_resp-reg_receiver"/>
</dbReference>
<dbReference type="InterPro" id="IPR036097">
    <property type="entry name" value="HisK_dim/P_sf"/>
</dbReference>
<dbReference type="Pfam" id="PF02518">
    <property type="entry name" value="HATPase_c"/>
    <property type="match status" value="1"/>
</dbReference>
<evidence type="ECO:0000313" key="17">
    <source>
        <dbReference type="EMBL" id="MFC3685925.1"/>
    </source>
</evidence>
<dbReference type="EC" id="2.7.13.3" evidence="3"/>
<dbReference type="Proteomes" id="UP001595729">
    <property type="component" value="Unassembled WGS sequence"/>
</dbReference>
<dbReference type="PROSITE" id="PS50110">
    <property type="entry name" value="RESPONSE_REGULATORY"/>
    <property type="match status" value="1"/>
</dbReference>
<gene>
    <name evidence="17" type="ORF">ACFOPI_20175</name>
</gene>
<proteinExistence type="predicted"/>
<dbReference type="InterPro" id="IPR005467">
    <property type="entry name" value="His_kinase_dom"/>
</dbReference>
<evidence type="ECO:0000313" key="18">
    <source>
        <dbReference type="Proteomes" id="UP001595729"/>
    </source>
</evidence>
<dbReference type="Gene3D" id="3.30.450.20">
    <property type="entry name" value="PAS domain"/>
    <property type="match status" value="2"/>
</dbReference>
<dbReference type="SUPFAM" id="SSF47226">
    <property type="entry name" value="Histidine-containing phosphotransfer domain, HPT domain"/>
    <property type="match status" value="1"/>
</dbReference>
<feature type="transmembrane region" description="Helical" evidence="13">
    <location>
        <begin position="20"/>
        <end position="40"/>
    </location>
</feature>
<dbReference type="CDD" id="cd16922">
    <property type="entry name" value="HATPase_EvgS-ArcB-TorS-like"/>
    <property type="match status" value="1"/>
</dbReference>
<keyword evidence="7 13" id="KW-1133">Transmembrane helix</keyword>
<dbReference type="SMART" id="SM00388">
    <property type="entry name" value="HisKA"/>
    <property type="match status" value="1"/>
</dbReference>
<dbReference type="Pfam" id="PF01627">
    <property type="entry name" value="Hpt"/>
    <property type="match status" value="1"/>
</dbReference>
<keyword evidence="9 13" id="KW-0472">Membrane</keyword>
<dbReference type="Pfam" id="PF02743">
    <property type="entry name" value="dCache_1"/>
    <property type="match status" value="1"/>
</dbReference>
<comment type="caution">
    <text evidence="17">The sequence shown here is derived from an EMBL/GenBank/DDBJ whole genome shotgun (WGS) entry which is preliminary data.</text>
</comment>
<accession>A0ABV7W824</accession>
<evidence type="ECO:0000259" key="15">
    <source>
        <dbReference type="PROSITE" id="PS50110"/>
    </source>
</evidence>
<dbReference type="CDD" id="cd12913">
    <property type="entry name" value="PDC1_MCP_like"/>
    <property type="match status" value="1"/>
</dbReference>
<evidence type="ECO:0000256" key="11">
    <source>
        <dbReference type="PROSITE-ProRule" id="PRU00169"/>
    </source>
</evidence>
<comment type="catalytic activity">
    <reaction evidence="1">
        <text>ATP + protein L-histidine = ADP + protein N-phospho-L-histidine.</text>
        <dbReference type="EC" id="2.7.13.3"/>
    </reaction>
</comment>
<dbReference type="RefSeq" id="WP_382177942.1">
    <property type="nucleotide sequence ID" value="NZ_JBHRXX010000009.1"/>
</dbReference>
<evidence type="ECO:0000256" key="6">
    <source>
        <dbReference type="ARBA" id="ARBA00022692"/>
    </source>
</evidence>
<protein>
    <recommendedName>
        <fullName evidence="3">histidine kinase</fullName>
        <ecNumber evidence="3">2.7.13.3</ecNumber>
    </recommendedName>
</protein>
<dbReference type="Pfam" id="PF00512">
    <property type="entry name" value="HisKA"/>
    <property type="match status" value="1"/>
</dbReference>
<dbReference type="SMART" id="SM00448">
    <property type="entry name" value="REC"/>
    <property type="match status" value="1"/>
</dbReference>
<dbReference type="InterPro" id="IPR011006">
    <property type="entry name" value="CheY-like_superfamily"/>
</dbReference>
<evidence type="ECO:0000256" key="7">
    <source>
        <dbReference type="ARBA" id="ARBA00022989"/>
    </source>
</evidence>
<dbReference type="SUPFAM" id="SSF103190">
    <property type="entry name" value="Sensory domain-like"/>
    <property type="match status" value="1"/>
</dbReference>
<dbReference type="Pfam" id="PF00072">
    <property type="entry name" value="Response_reg"/>
    <property type="match status" value="1"/>
</dbReference>
<evidence type="ECO:0000256" key="13">
    <source>
        <dbReference type="SAM" id="Phobius"/>
    </source>
</evidence>
<feature type="region of interest" description="Disordered" evidence="12">
    <location>
        <begin position="975"/>
        <end position="997"/>
    </location>
</feature>
<feature type="domain" description="Response regulatory" evidence="15">
    <location>
        <begin position="728"/>
        <end position="849"/>
    </location>
</feature>
<keyword evidence="17" id="KW-0067">ATP-binding</keyword>
<evidence type="ECO:0000259" key="14">
    <source>
        <dbReference type="PROSITE" id="PS50109"/>
    </source>
</evidence>
<dbReference type="PANTHER" id="PTHR45339:SF5">
    <property type="entry name" value="HISTIDINE KINASE"/>
    <property type="match status" value="1"/>
</dbReference>
<dbReference type="PROSITE" id="PS50109">
    <property type="entry name" value="HIS_KIN"/>
    <property type="match status" value="1"/>
</dbReference>
<keyword evidence="5 11" id="KW-0597">Phosphoprotein</keyword>
<evidence type="ECO:0000256" key="12">
    <source>
        <dbReference type="SAM" id="MobiDB-lite"/>
    </source>
</evidence>
<organism evidence="17 18">
    <name type="scientific">Hydrogenophaga luteola</name>
    <dbReference type="NCBI Taxonomy" id="1591122"/>
    <lineage>
        <taxon>Bacteria</taxon>
        <taxon>Pseudomonadati</taxon>
        <taxon>Pseudomonadota</taxon>
        <taxon>Betaproteobacteria</taxon>
        <taxon>Burkholderiales</taxon>
        <taxon>Comamonadaceae</taxon>
        <taxon>Hydrogenophaga</taxon>
    </lineage>
</organism>
<dbReference type="SMART" id="SM00387">
    <property type="entry name" value="HATPase_c"/>
    <property type="match status" value="1"/>
</dbReference>
<sequence>MAERDTPTPTSRRRLSIGPALIAALVLSALIPAVLVSWLLSSNSSQSIDTLAENAISQAAHRVDVGALAHLGESHTVVNALVPPVPTSGAEAERTRNWLRDPAAFELMAYALTQQSPNVPYLYYGTTDGTFFGLEREEGRFVVREILPGESGRRHYEISEPGDRSRLVRTEETVYDPRKRPWYQLAASTGKRVFTDVYRSAVKSQFDLTLAQPIFDTDNKTLLGVMAVDMSLARLTELIRSTRISDRAVTYLVDGQGRMVASSVDEELSELVNGRHQRITPLQSREPLVRESYTQLFSPDRQGSRRAPGLVRLETERNWLQRLGLASNRLIALQRPFGAKYELGWQLVVVAPEEDFTAHVLQARQWALLAMAGLIGIGVLGAFLVARRLSAQFHQLNKSATQLGSGQVPPVQEKAPFKEVHNLSRVMHDSALKLHAYNRAIKRKNKALRDATLLLEERVRLRTAELATSREEALAAVRAKAGFLAVMSHEIRTPLNGVVGMSQLLTDTGLTPSQKELLGVLKVSSEQLLAVVDDILDFSKIESGKLALEHLPMDLHAAIQGVCDISRLRCQEKGLVLRVDLRPDLPRAIVSDITRLRQVLLNLLSNAVKFTHHGEVCLRAWVEQPGDPLTLGFSVSDTGVGISQQRLGELFQPFSQGDTSTARVYGGTGLGLMICRHLVERMGGRIQVHSQTGVGSTFSFTIRAQPARPEDIVAPLLPTLQLARSPRRVLVVDDNLTNLKVASAMLHRLGYPHDLQDNGLRAVEAVEQAQREHQPYALVLMDSHMPEMDGAATTRQIRERLGPAAPIVLGVSASSLPNDRTRCLAAGMSDYLAKPLELHALGQALQRWIERAPAAADDATNATGPAPTRPAAPWINTERWTMLGEFDNGAGKVRGAIVQDFLAELDTRMNDIRQAMATRDYEALSNAAHQLKGAALNTCAARLAQLCEVLETRSLAQDPEVFAYDGLLEQVVQGTREALSPPEGVQAPLRPVPASAP</sequence>
<keyword evidence="8" id="KW-0902">Two-component regulatory system</keyword>
<dbReference type="SUPFAM" id="SSF55874">
    <property type="entry name" value="ATPase domain of HSP90 chaperone/DNA topoisomerase II/histidine kinase"/>
    <property type="match status" value="1"/>
</dbReference>